<evidence type="ECO:0000313" key="1">
    <source>
        <dbReference type="EMBL" id="GBG86848.1"/>
    </source>
</evidence>
<name>A0A388LX03_CHABU</name>
<keyword evidence="2" id="KW-1185">Reference proteome</keyword>
<organism evidence="1 2">
    <name type="scientific">Chara braunii</name>
    <name type="common">Braun's stonewort</name>
    <dbReference type="NCBI Taxonomy" id="69332"/>
    <lineage>
        <taxon>Eukaryota</taxon>
        <taxon>Viridiplantae</taxon>
        <taxon>Streptophyta</taxon>
        <taxon>Charophyceae</taxon>
        <taxon>Charales</taxon>
        <taxon>Characeae</taxon>
        <taxon>Chara</taxon>
    </lineage>
</organism>
<gene>
    <name evidence="1" type="ORF">CBR_g42131</name>
</gene>
<evidence type="ECO:0000313" key="2">
    <source>
        <dbReference type="Proteomes" id="UP000265515"/>
    </source>
</evidence>
<dbReference type="AlphaFoldDB" id="A0A388LX03"/>
<accession>A0A388LX03</accession>
<dbReference type="Gramene" id="GBG86848">
    <property type="protein sequence ID" value="GBG86848"/>
    <property type="gene ID" value="CBR_g42131"/>
</dbReference>
<dbReference type="EMBL" id="BFEA01000582">
    <property type="protein sequence ID" value="GBG86848.1"/>
    <property type="molecule type" value="Genomic_DNA"/>
</dbReference>
<dbReference type="Proteomes" id="UP000265515">
    <property type="component" value="Unassembled WGS sequence"/>
</dbReference>
<sequence>MSIATHVPMESGSDDGRAKFMTIKKTVVAAAVTAVLFCCQQERALGIMRAQIRTRRRKTLHQVSVEGRDTVAITEAAVQACCAMGCSVLPRATTRWWMKRRTGGASEDLRQCDDAPEEYFWEKLRMSPCVFRAMAIASSVDERSWDALPMSMSAAVGLDPSSSLLEAFNRGQPSTIEEAHVERENHDKQNCD</sequence>
<comment type="caution">
    <text evidence="1">The sequence shown here is derived from an EMBL/GenBank/DDBJ whole genome shotgun (WGS) entry which is preliminary data.</text>
</comment>
<protein>
    <submittedName>
        <fullName evidence="1">Uncharacterized protein</fullName>
    </submittedName>
</protein>
<proteinExistence type="predicted"/>
<reference evidence="1 2" key="1">
    <citation type="journal article" date="2018" name="Cell">
        <title>The Chara Genome: Secondary Complexity and Implications for Plant Terrestrialization.</title>
        <authorList>
            <person name="Nishiyama T."/>
            <person name="Sakayama H."/>
            <person name="Vries J.D."/>
            <person name="Buschmann H."/>
            <person name="Saint-Marcoux D."/>
            <person name="Ullrich K.K."/>
            <person name="Haas F.B."/>
            <person name="Vanderstraeten L."/>
            <person name="Becker D."/>
            <person name="Lang D."/>
            <person name="Vosolsobe S."/>
            <person name="Rombauts S."/>
            <person name="Wilhelmsson P.K.I."/>
            <person name="Janitza P."/>
            <person name="Kern R."/>
            <person name="Heyl A."/>
            <person name="Rumpler F."/>
            <person name="Villalobos L.I.A.C."/>
            <person name="Clay J.M."/>
            <person name="Skokan R."/>
            <person name="Toyoda A."/>
            <person name="Suzuki Y."/>
            <person name="Kagoshima H."/>
            <person name="Schijlen E."/>
            <person name="Tajeshwar N."/>
            <person name="Catarino B."/>
            <person name="Hetherington A.J."/>
            <person name="Saltykova A."/>
            <person name="Bonnot C."/>
            <person name="Breuninger H."/>
            <person name="Symeonidi A."/>
            <person name="Radhakrishnan G.V."/>
            <person name="Van Nieuwerburgh F."/>
            <person name="Deforce D."/>
            <person name="Chang C."/>
            <person name="Karol K.G."/>
            <person name="Hedrich R."/>
            <person name="Ulvskov P."/>
            <person name="Glockner G."/>
            <person name="Delwiche C.F."/>
            <person name="Petrasek J."/>
            <person name="Van de Peer Y."/>
            <person name="Friml J."/>
            <person name="Beilby M."/>
            <person name="Dolan L."/>
            <person name="Kohara Y."/>
            <person name="Sugano S."/>
            <person name="Fujiyama A."/>
            <person name="Delaux P.-M."/>
            <person name="Quint M."/>
            <person name="TheiBen G."/>
            <person name="Hagemann M."/>
            <person name="Harholt J."/>
            <person name="Dunand C."/>
            <person name="Zachgo S."/>
            <person name="Langdale J."/>
            <person name="Maumus F."/>
            <person name="Straeten D.V.D."/>
            <person name="Gould S.B."/>
            <person name="Rensing S.A."/>
        </authorList>
    </citation>
    <scope>NUCLEOTIDE SEQUENCE [LARGE SCALE GENOMIC DNA]</scope>
    <source>
        <strain evidence="1 2">S276</strain>
    </source>
</reference>